<accession>D2PS73</accession>
<dbReference type="PANTHER" id="PTHR19136:SF81">
    <property type="entry name" value="MOLYBDENUM COFACTOR GUANYLYLTRANSFERASE"/>
    <property type="match status" value="1"/>
</dbReference>
<keyword evidence="7 8" id="KW-0501">Molybdenum cofactor biosynthesis</keyword>
<reference evidence="10 11" key="2">
    <citation type="journal article" date="2010" name="Stand. Genomic Sci.">
        <title>Complete genome sequence of Kribbella flavida type strain (IFO 14399).</title>
        <authorList>
            <person name="Pukall R."/>
            <person name="Lapidus A."/>
            <person name="Glavina Del Rio T."/>
            <person name="Copeland A."/>
            <person name="Tice H."/>
            <person name="Cheng J.-F."/>
            <person name="Lucas S."/>
            <person name="Chen F."/>
            <person name="Nolan M."/>
            <person name="LaButti K."/>
            <person name="Pati A."/>
            <person name="Ivanova N."/>
            <person name="Mavrommatis K."/>
            <person name="Mikhailova N."/>
            <person name="Pitluck S."/>
            <person name="Bruce D."/>
            <person name="Goodwin L."/>
            <person name="Land M."/>
            <person name="Hauser L."/>
            <person name="Chang Y.-J."/>
            <person name="Jeffries C.D."/>
            <person name="Chen A."/>
            <person name="Palaniappan K."/>
            <person name="Chain P."/>
            <person name="Rohde M."/>
            <person name="Goeker M."/>
            <person name="Bristow J."/>
            <person name="Eisen J.A."/>
            <person name="Markowitz V."/>
            <person name="Hugenholtz P."/>
            <person name="Kyrpides N.C."/>
            <person name="Klenk H.-P."/>
            <person name="Brettin T."/>
        </authorList>
    </citation>
    <scope>NUCLEOTIDE SEQUENCE [LARGE SCALE GENOMIC DNA]</scope>
    <source>
        <strain evidence="11">DSM 17836 / JCM 10339 / NBRC 14399</strain>
    </source>
</reference>
<reference evidence="11" key="1">
    <citation type="submission" date="2009-09" db="EMBL/GenBank/DDBJ databases">
        <title>The complete genome of Kribbella flavida DSM 17836.</title>
        <authorList>
            <consortium name="US DOE Joint Genome Institute (JGI-PGF)"/>
            <person name="Lucas S."/>
            <person name="Copeland A."/>
            <person name="Lapidus A."/>
            <person name="Glavina del Rio T."/>
            <person name="Dalin E."/>
            <person name="Tice H."/>
            <person name="Bruce D."/>
            <person name="Goodwin L."/>
            <person name="Pitluck S."/>
            <person name="Kyrpides N."/>
            <person name="Mavromatis K."/>
            <person name="Ivanova N."/>
            <person name="Saunders E."/>
            <person name="Brettin T."/>
            <person name="Detter J.C."/>
            <person name="Han C."/>
            <person name="Larimer F."/>
            <person name="Land M."/>
            <person name="Hauser L."/>
            <person name="Markowitz V."/>
            <person name="Cheng J.-F."/>
            <person name="Hugenholtz P."/>
            <person name="Woyke T."/>
            <person name="Wu D."/>
            <person name="Pukall R."/>
            <person name="Klenk H.-P."/>
            <person name="Eisen J.A."/>
        </authorList>
    </citation>
    <scope>NUCLEOTIDE SEQUENCE [LARGE SCALE GENOMIC DNA]</scope>
    <source>
        <strain evidence="11">DSM 17836 / JCM 10339 / NBRC 14399</strain>
    </source>
</reference>
<evidence type="ECO:0000256" key="5">
    <source>
        <dbReference type="ARBA" id="ARBA00022842"/>
    </source>
</evidence>
<dbReference type="AlphaFoldDB" id="D2PS73"/>
<dbReference type="Pfam" id="PF12804">
    <property type="entry name" value="NTP_transf_3"/>
    <property type="match status" value="1"/>
</dbReference>
<dbReference type="RefSeq" id="WP_012919753.1">
    <property type="nucleotide sequence ID" value="NC_013729.1"/>
</dbReference>
<evidence type="ECO:0000313" key="11">
    <source>
        <dbReference type="Proteomes" id="UP000007967"/>
    </source>
</evidence>
<keyword evidence="5 8" id="KW-0460">Magnesium</keyword>
<name>D2PS73_KRIFD</name>
<evidence type="ECO:0000256" key="3">
    <source>
        <dbReference type="ARBA" id="ARBA00022723"/>
    </source>
</evidence>
<keyword evidence="6 8" id="KW-0342">GTP-binding</keyword>
<feature type="binding site" evidence="8">
    <location>
        <position position="20"/>
    </location>
    <ligand>
        <name>GTP</name>
        <dbReference type="ChEBI" id="CHEBI:37565"/>
    </ligand>
</feature>
<keyword evidence="3 8" id="KW-0479">Metal-binding</keyword>
<dbReference type="GO" id="GO:0046872">
    <property type="term" value="F:metal ion binding"/>
    <property type="evidence" value="ECO:0007669"/>
    <property type="project" value="UniProtKB-KW"/>
</dbReference>
<organism evidence="10 11">
    <name type="scientific">Kribbella flavida (strain DSM 17836 / JCM 10339 / NBRC 14399)</name>
    <dbReference type="NCBI Taxonomy" id="479435"/>
    <lineage>
        <taxon>Bacteria</taxon>
        <taxon>Bacillati</taxon>
        <taxon>Actinomycetota</taxon>
        <taxon>Actinomycetes</taxon>
        <taxon>Propionibacteriales</taxon>
        <taxon>Kribbellaceae</taxon>
        <taxon>Kribbella</taxon>
    </lineage>
</organism>
<evidence type="ECO:0000256" key="4">
    <source>
        <dbReference type="ARBA" id="ARBA00022741"/>
    </source>
</evidence>
<dbReference type="GO" id="GO:0006777">
    <property type="term" value="P:Mo-molybdopterin cofactor biosynthetic process"/>
    <property type="evidence" value="ECO:0007669"/>
    <property type="project" value="UniProtKB-KW"/>
</dbReference>
<comment type="catalytic activity">
    <reaction evidence="8">
        <text>Mo-molybdopterin + GTP + H(+) = Mo-molybdopterin guanine dinucleotide + diphosphate</text>
        <dbReference type="Rhea" id="RHEA:34243"/>
        <dbReference type="ChEBI" id="CHEBI:15378"/>
        <dbReference type="ChEBI" id="CHEBI:33019"/>
        <dbReference type="ChEBI" id="CHEBI:37565"/>
        <dbReference type="ChEBI" id="CHEBI:71302"/>
        <dbReference type="ChEBI" id="CHEBI:71310"/>
        <dbReference type="EC" id="2.7.7.77"/>
    </reaction>
</comment>
<dbReference type="CDD" id="cd02503">
    <property type="entry name" value="MobA"/>
    <property type="match status" value="1"/>
</dbReference>
<comment type="function">
    <text evidence="8">Transfers a GMP moiety from GTP to Mo-molybdopterin (Mo-MPT) cofactor (Moco or molybdenum cofactor) to form Mo-molybdopterin guanine dinucleotide (Mo-MGD) cofactor.</text>
</comment>
<evidence type="ECO:0000256" key="7">
    <source>
        <dbReference type="ARBA" id="ARBA00023150"/>
    </source>
</evidence>
<evidence type="ECO:0000256" key="8">
    <source>
        <dbReference type="HAMAP-Rule" id="MF_00316"/>
    </source>
</evidence>
<keyword evidence="4 8" id="KW-0547">Nucleotide-binding</keyword>
<protein>
    <recommendedName>
        <fullName evidence="8">Probable molybdenum cofactor guanylyltransferase</fullName>
        <shortName evidence="8">MoCo guanylyltransferase</shortName>
        <ecNumber evidence="8">2.7.7.77</ecNumber>
    </recommendedName>
    <alternativeName>
        <fullName evidence="8">GTP:molybdopterin guanylyltransferase</fullName>
    </alternativeName>
    <alternativeName>
        <fullName evidence="8">Mo-MPT guanylyltransferase</fullName>
    </alternativeName>
    <alternativeName>
        <fullName evidence="8">Molybdopterin guanylyltransferase</fullName>
    </alternativeName>
    <alternativeName>
        <fullName evidence="8">Molybdopterin-guanine dinucleotide synthase</fullName>
        <shortName evidence="8">MGD synthase</shortName>
    </alternativeName>
</protein>
<feature type="domain" description="MobA-like NTP transferase" evidence="9">
    <location>
        <begin position="5"/>
        <end position="156"/>
    </location>
</feature>
<evidence type="ECO:0000256" key="6">
    <source>
        <dbReference type="ARBA" id="ARBA00023134"/>
    </source>
</evidence>
<keyword evidence="1 8" id="KW-0963">Cytoplasm</keyword>
<comment type="subcellular location">
    <subcellularLocation>
        <location evidence="8">Cytoplasm</location>
    </subcellularLocation>
</comment>
<sequence length="282" mass="29597">MRAAAVVLAGGRSSRMGTAKAGLEWHGSTLLRHVTGVVARAVDGPVVVVRAPGQQLPALDPAVLVRDDPEEGRGPLQGLAVGLAVAADSAGTVFVCSTDLPFLHVAFVQAVLRRFGPEGPEVVLPFVHGYRQPMTAGYRTDLAPRITKLLDAGQLRPAQLFKECDVLRVEEAELLADPQLARVDPRLDSVVNVNEPAEYRAARDRPAPEIVVERFGVLANRGGERGPRRVRAATLGAAAEQVGLAFDGHVLAAINGDQIRGDGLVPLVAGDTVAFISADAGG</sequence>
<comment type="caution">
    <text evidence="8">Lacks conserved residue(s) required for the propagation of feature annotation.</text>
</comment>
<dbReference type="EMBL" id="CP001736">
    <property type="protein sequence ID" value="ADB31197.1"/>
    <property type="molecule type" value="Genomic_DNA"/>
</dbReference>
<feature type="binding site" evidence="8">
    <location>
        <begin position="8"/>
        <end position="10"/>
    </location>
    <ligand>
        <name>GTP</name>
        <dbReference type="ChEBI" id="CHEBI:37565"/>
    </ligand>
</feature>
<dbReference type="OrthoDB" id="4735656at2"/>
<dbReference type="InterPro" id="IPR025877">
    <property type="entry name" value="MobA-like_NTP_Trfase"/>
</dbReference>
<proteinExistence type="inferred from homology"/>
<dbReference type="GO" id="GO:0005525">
    <property type="term" value="F:GTP binding"/>
    <property type="evidence" value="ECO:0007669"/>
    <property type="project" value="UniProtKB-UniRule"/>
</dbReference>
<dbReference type="Proteomes" id="UP000007967">
    <property type="component" value="Chromosome"/>
</dbReference>
<feature type="binding site" evidence="8">
    <location>
        <position position="99"/>
    </location>
    <ligand>
        <name>Mg(2+)</name>
        <dbReference type="ChEBI" id="CHEBI:18420"/>
    </ligand>
</feature>
<dbReference type="HAMAP" id="MF_00316">
    <property type="entry name" value="MobA"/>
    <property type="match status" value="1"/>
</dbReference>
<dbReference type="GO" id="GO:0005737">
    <property type="term" value="C:cytoplasm"/>
    <property type="evidence" value="ECO:0007669"/>
    <property type="project" value="UniProtKB-SubCell"/>
</dbReference>
<dbReference type="Gene3D" id="3.90.550.10">
    <property type="entry name" value="Spore Coat Polysaccharide Biosynthesis Protein SpsA, Chain A"/>
    <property type="match status" value="1"/>
</dbReference>
<keyword evidence="2 8" id="KW-0808">Transferase</keyword>
<keyword evidence="11" id="KW-1185">Reference proteome</keyword>
<evidence type="ECO:0000313" key="10">
    <source>
        <dbReference type="EMBL" id="ADB31197.1"/>
    </source>
</evidence>
<dbReference type="PANTHER" id="PTHR19136">
    <property type="entry name" value="MOLYBDENUM COFACTOR GUANYLYLTRANSFERASE"/>
    <property type="match status" value="1"/>
</dbReference>
<dbReference type="KEGG" id="kfl:Kfla_2115"/>
<dbReference type="STRING" id="479435.Kfla_2115"/>
<evidence type="ECO:0000256" key="1">
    <source>
        <dbReference type="ARBA" id="ARBA00022490"/>
    </source>
</evidence>
<dbReference type="HOGENOM" id="CLU_055597_3_2_11"/>
<dbReference type="InterPro" id="IPR029044">
    <property type="entry name" value="Nucleotide-diphossugar_trans"/>
</dbReference>
<dbReference type="GO" id="GO:0061603">
    <property type="term" value="F:molybdenum cofactor guanylyltransferase activity"/>
    <property type="evidence" value="ECO:0007669"/>
    <property type="project" value="UniProtKB-EC"/>
</dbReference>
<comment type="similarity">
    <text evidence="8">Belongs to the MobA family.</text>
</comment>
<feature type="binding site" evidence="8">
    <location>
        <position position="99"/>
    </location>
    <ligand>
        <name>GTP</name>
        <dbReference type="ChEBI" id="CHEBI:37565"/>
    </ligand>
</feature>
<evidence type="ECO:0000259" key="9">
    <source>
        <dbReference type="Pfam" id="PF12804"/>
    </source>
</evidence>
<gene>
    <name evidence="8" type="primary">mobA</name>
    <name evidence="10" type="ordered locus">Kfla_2115</name>
</gene>
<dbReference type="EC" id="2.7.7.77" evidence="8"/>
<dbReference type="InterPro" id="IPR013482">
    <property type="entry name" value="Molybde_CF_guanTrfase"/>
</dbReference>
<evidence type="ECO:0000256" key="2">
    <source>
        <dbReference type="ARBA" id="ARBA00022679"/>
    </source>
</evidence>
<comment type="cofactor">
    <cofactor evidence="8">
        <name>Mg(2+)</name>
        <dbReference type="ChEBI" id="CHEBI:18420"/>
    </cofactor>
</comment>
<comment type="domain">
    <text evidence="8">The N-terminal domain determines nucleotide recognition and specific binding, while the C-terminal domain determines the specific binding to the target protein.</text>
</comment>
<dbReference type="SUPFAM" id="SSF53448">
    <property type="entry name" value="Nucleotide-diphospho-sugar transferases"/>
    <property type="match status" value="1"/>
</dbReference>
<dbReference type="eggNOG" id="COG0746">
    <property type="taxonomic scope" value="Bacteria"/>
</dbReference>